<dbReference type="EMBL" id="CP016616">
    <property type="protein sequence ID" value="ANY78800.1"/>
    <property type="molecule type" value="Genomic_DNA"/>
</dbReference>
<dbReference type="AlphaFoldDB" id="A0A1B2EFQ0"/>
<feature type="transmembrane region" description="Helical" evidence="1">
    <location>
        <begin position="60"/>
        <end position="81"/>
    </location>
</feature>
<name>A0A1B2EFQ0_9HYPH</name>
<gene>
    <name evidence="2" type="ORF">BB934_11670</name>
</gene>
<dbReference type="RefSeq" id="WP_099509803.1">
    <property type="nucleotide sequence ID" value="NZ_CP016616.1"/>
</dbReference>
<proteinExistence type="predicted"/>
<accession>A0A1B2EFQ0</accession>
<organism evidence="2">
    <name type="scientific">Microvirga ossetica</name>
    <dbReference type="NCBI Taxonomy" id="1882682"/>
    <lineage>
        <taxon>Bacteria</taxon>
        <taxon>Pseudomonadati</taxon>
        <taxon>Pseudomonadota</taxon>
        <taxon>Alphaproteobacteria</taxon>
        <taxon>Hyphomicrobiales</taxon>
        <taxon>Methylobacteriaceae</taxon>
        <taxon>Microvirga</taxon>
    </lineage>
</organism>
<keyword evidence="1" id="KW-1133">Transmembrane helix</keyword>
<reference evidence="2" key="1">
    <citation type="submission" date="2016-07" db="EMBL/GenBank/DDBJ databases">
        <title>Microvirga ossetica sp. nov. a new species of rhizobia isolated from root nodules of the legume species Vicia alpestris Steven originated from North Ossetia region in the Caucasus.</title>
        <authorList>
            <person name="Safronova V.I."/>
            <person name="Kuznetsova I.G."/>
            <person name="Sazanova A.L."/>
            <person name="Belimov A."/>
            <person name="Andronov E."/>
            <person name="Osledkin Y.S."/>
            <person name="Onishchuk O.P."/>
            <person name="Kurchak O.N."/>
            <person name="Shaposhnikov A.I."/>
            <person name="Willems A."/>
            <person name="Tikhonovich I.A."/>
        </authorList>
    </citation>
    <scope>NUCLEOTIDE SEQUENCE [LARGE SCALE GENOMIC DNA]</scope>
    <source>
        <strain evidence="2">V5/3M</strain>
    </source>
</reference>
<dbReference type="OrthoDB" id="10006096at2"/>
<keyword evidence="1" id="KW-0472">Membrane</keyword>
<keyword evidence="1" id="KW-0812">Transmembrane</keyword>
<sequence length="85" mass="9103">MPLELSYSPVLGQGVWTAAAEPGQMLRPTSHRAAAERFFTLEEADRATLPPAGASRAETVFTTVGIVLLLAIGLSALWILLRGRL</sequence>
<dbReference type="KEGG" id="moc:BB934_11670"/>
<evidence type="ECO:0000313" key="2">
    <source>
        <dbReference type="EMBL" id="ANY78800.1"/>
    </source>
</evidence>
<evidence type="ECO:0000256" key="1">
    <source>
        <dbReference type="SAM" id="Phobius"/>
    </source>
</evidence>
<protein>
    <submittedName>
        <fullName evidence="2">Uncharacterized protein</fullName>
    </submittedName>
</protein>